<keyword evidence="1" id="KW-1133">Transmembrane helix</keyword>
<protein>
    <recommendedName>
        <fullName evidence="6">Glycosyltransferase 2-like domain-containing protein</fullName>
    </recommendedName>
</protein>
<dbReference type="InterPro" id="IPR001296">
    <property type="entry name" value="Glyco_trans_1"/>
</dbReference>
<dbReference type="Gene3D" id="3.40.50.2000">
    <property type="entry name" value="Glycogen Phosphorylase B"/>
    <property type="match status" value="1"/>
</dbReference>
<organism evidence="4 5">
    <name type="scientific">Candidatus Jorgensenbacteria bacterium CG11_big_fil_rev_8_21_14_0_20_38_23</name>
    <dbReference type="NCBI Taxonomy" id="1974594"/>
    <lineage>
        <taxon>Bacteria</taxon>
        <taxon>Candidatus Joergenseniibacteriota</taxon>
    </lineage>
</organism>
<evidence type="ECO:0000256" key="1">
    <source>
        <dbReference type="SAM" id="Phobius"/>
    </source>
</evidence>
<gene>
    <name evidence="4" type="ORF">COV54_00805</name>
</gene>
<comment type="caution">
    <text evidence="4">The sequence shown here is derived from an EMBL/GenBank/DDBJ whole genome shotgun (WGS) entry which is preliminary data.</text>
</comment>
<dbReference type="PANTHER" id="PTHR46656">
    <property type="entry name" value="PUTATIVE-RELATED"/>
    <property type="match status" value="1"/>
</dbReference>
<evidence type="ECO:0000313" key="5">
    <source>
        <dbReference type="Proteomes" id="UP000228867"/>
    </source>
</evidence>
<dbReference type="PANTHER" id="PTHR46656:SF3">
    <property type="entry name" value="PUTATIVE-RELATED"/>
    <property type="match status" value="1"/>
</dbReference>
<dbReference type="SUPFAM" id="SSF53448">
    <property type="entry name" value="Nucleotide-diphospho-sugar transferases"/>
    <property type="match status" value="1"/>
</dbReference>
<dbReference type="CDD" id="cd04186">
    <property type="entry name" value="GT_2_like_c"/>
    <property type="match status" value="1"/>
</dbReference>
<dbReference type="AlphaFoldDB" id="A0A2H0NF41"/>
<proteinExistence type="predicted"/>
<dbReference type="Gene3D" id="3.90.550.10">
    <property type="entry name" value="Spore Coat Polysaccharide Biosynthesis Protein SpsA, Chain A"/>
    <property type="match status" value="1"/>
</dbReference>
<keyword evidence="1" id="KW-0812">Transmembrane</keyword>
<dbReference type="Pfam" id="PF00534">
    <property type="entry name" value="Glycos_transf_1"/>
    <property type="match status" value="1"/>
</dbReference>
<feature type="transmembrane region" description="Helical" evidence="1">
    <location>
        <begin position="250"/>
        <end position="270"/>
    </location>
</feature>
<dbReference type="EMBL" id="PCWR01000019">
    <property type="protein sequence ID" value="PIR07484.1"/>
    <property type="molecule type" value="Genomic_DNA"/>
</dbReference>
<feature type="domain" description="Glycosyltransferase 2-like" evidence="3">
    <location>
        <begin position="5"/>
        <end position="179"/>
    </location>
</feature>
<keyword evidence="1" id="KW-0472">Membrane</keyword>
<evidence type="ECO:0000259" key="2">
    <source>
        <dbReference type="Pfam" id="PF00534"/>
    </source>
</evidence>
<dbReference type="Proteomes" id="UP000228867">
    <property type="component" value="Unassembled WGS sequence"/>
</dbReference>
<dbReference type="InterPro" id="IPR029044">
    <property type="entry name" value="Nucleotide-diphossugar_trans"/>
</dbReference>
<evidence type="ECO:0000259" key="3">
    <source>
        <dbReference type="Pfam" id="PF00535"/>
    </source>
</evidence>
<feature type="transmembrane region" description="Helical" evidence="1">
    <location>
        <begin position="282"/>
        <end position="299"/>
    </location>
</feature>
<evidence type="ECO:0008006" key="6">
    <source>
        <dbReference type="Google" id="ProtNLM"/>
    </source>
</evidence>
<feature type="domain" description="Glycosyl transferase family 1" evidence="2">
    <location>
        <begin position="746"/>
        <end position="859"/>
    </location>
</feature>
<dbReference type="SUPFAM" id="SSF53756">
    <property type="entry name" value="UDP-Glycosyltransferase/glycogen phosphorylase"/>
    <property type="match status" value="1"/>
</dbReference>
<dbReference type="Pfam" id="PF00535">
    <property type="entry name" value="Glycos_transf_2"/>
    <property type="match status" value="1"/>
</dbReference>
<accession>A0A2H0NF41</accession>
<dbReference type="InterPro" id="IPR001173">
    <property type="entry name" value="Glyco_trans_2-like"/>
</dbReference>
<dbReference type="GO" id="GO:0016757">
    <property type="term" value="F:glycosyltransferase activity"/>
    <property type="evidence" value="ECO:0007669"/>
    <property type="project" value="InterPro"/>
</dbReference>
<dbReference type="CDD" id="cd03801">
    <property type="entry name" value="GT4_PimA-like"/>
    <property type="match status" value="1"/>
</dbReference>
<sequence length="944" mass="108867">METIVLIPHYNNKEILDECLISLRGQTYKNFKTVIVDDGSTDNSVDYIKERFPEIDVYALGKNHGFARAVNEGIRYILKKHNPVFIAVLNNDTRVDEDWLLKLVKRVKTDKKIAAVTSNMFFYNHPDIINSQGGIIDWNGDGYDINFGISREKGKQKSGRVLGSCWGASLVRVEMLNKIGFLDEKFNAYFEDLDWSWRANIMGYKIFFEKDAIVYHKHSASYGDAQYKKIYLCKKNALRAALKNYETKNLFRQILYILIGYWFAVVGYFQTNKYQMSFIKKITYMSIPPFALSWNLFYLPDTLWERRAVQRKRKKTDGAIAKLIQQDATPAREWIKNLKNKLLFPLRLDVGTRHGIILSLANRVKQLDSYLMRHNFSGVDAYFQTVFANLPFSLAFIQKENLSDNEAAFVTNACLFCFRLSSYRELSRFRHLPRKISAAARSLTHSPLRWEKVITLGKEANALSQLSFYLQLIKESGGPPLPEEVMDALKEGGSRVQSALLGRIDRVKLLRGEPSFFLKLYSKMYLENGFLKYLTTKAHALYNRFYNREKLGENSVRSKSRRNVGAAAAPLVKRISNGVNIFGFLDSESGVGEAARTLTRSVECAGIPYVLLNSPHAPHRRRETQFARKFKEDNPYPVNLIVIYGDMFAQEWSYFGDDKFRNHYNIAYWTWELSRLPPSWVSLLSRVNEVWTASSFAASAIKKANKEVPVVVVPHAIEVKKYPYGRAHFGLPNDKILFLFMFDFYSIFERKNPLAVVRAFKKAFQKNEPVELIIKCSNSKIDPTNFRVLQAEAEKHNVRLINSYLEREEINSLINVCDCYVSLHRSEGFGLTIAEAMALRKQVIATNYSGNTDFMTEENSFPIRYTLVPLTKDYGSYTRGNVWAEPDEHQAAEQMRLVYEAREVAARKGMFAQRDIVMKFSPEVVGHLVAKRLHYLRSRIEGNR</sequence>
<reference evidence="4 5" key="1">
    <citation type="submission" date="2017-09" db="EMBL/GenBank/DDBJ databases">
        <title>Depth-based differentiation of microbial function through sediment-hosted aquifers and enrichment of novel symbionts in the deep terrestrial subsurface.</title>
        <authorList>
            <person name="Probst A.J."/>
            <person name="Ladd B."/>
            <person name="Jarett J.K."/>
            <person name="Geller-Mcgrath D.E."/>
            <person name="Sieber C.M."/>
            <person name="Emerson J.B."/>
            <person name="Anantharaman K."/>
            <person name="Thomas B.C."/>
            <person name="Malmstrom R."/>
            <person name="Stieglmeier M."/>
            <person name="Klingl A."/>
            <person name="Woyke T."/>
            <person name="Ryan C.M."/>
            <person name="Banfield J.F."/>
        </authorList>
    </citation>
    <scope>NUCLEOTIDE SEQUENCE [LARGE SCALE GENOMIC DNA]</scope>
    <source>
        <strain evidence="4">CG11_big_fil_rev_8_21_14_0_20_38_23</strain>
    </source>
</reference>
<name>A0A2H0NF41_9BACT</name>
<evidence type="ECO:0000313" key="4">
    <source>
        <dbReference type="EMBL" id="PIR07484.1"/>
    </source>
</evidence>